<dbReference type="EMBL" id="JAQGDS010000003">
    <property type="protein sequence ID" value="KAJ6262174.1"/>
    <property type="molecule type" value="Genomic_DNA"/>
</dbReference>
<gene>
    <name evidence="2" type="ORF">Dda_2979</name>
</gene>
<evidence type="ECO:0000256" key="1">
    <source>
        <dbReference type="SAM" id="MobiDB-lite"/>
    </source>
</evidence>
<feature type="region of interest" description="Disordered" evidence="1">
    <location>
        <begin position="88"/>
        <end position="134"/>
    </location>
</feature>
<feature type="compositionally biased region" description="Basic residues" evidence="1">
    <location>
        <begin position="108"/>
        <end position="118"/>
    </location>
</feature>
<dbReference type="Proteomes" id="UP001221413">
    <property type="component" value="Unassembled WGS sequence"/>
</dbReference>
<name>A0AAD6J224_DREDA</name>
<dbReference type="AlphaFoldDB" id="A0AAD6J224"/>
<keyword evidence="3" id="KW-1185">Reference proteome</keyword>
<sequence length="134" mass="14761">MCSYLTDRYEGCGHELCADLPVELCKTAKTRAVDPDAEMPCISVKDVRNKKVIVPGDCHNCTSRLFAREPCKPRPQAKLKVHRGLQAISGNAQVEKPVNDSKTAPGHKTSKQPVRKRAKLDTSGKENVPPDLKI</sequence>
<organism evidence="2 3">
    <name type="scientific">Drechslerella dactyloides</name>
    <name type="common">Nematode-trapping fungus</name>
    <name type="synonym">Arthrobotrys dactyloides</name>
    <dbReference type="NCBI Taxonomy" id="74499"/>
    <lineage>
        <taxon>Eukaryota</taxon>
        <taxon>Fungi</taxon>
        <taxon>Dikarya</taxon>
        <taxon>Ascomycota</taxon>
        <taxon>Pezizomycotina</taxon>
        <taxon>Orbiliomycetes</taxon>
        <taxon>Orbiliales</taxon>
        <taxon>Orbiliaceae</taxon>
        <taxon>Drechslerella</taxon>
    </lineage>
</organism>
<accession>A0AAD6J224</accession>
<proteinExistence type="predicted"/>
<comment type="caution">
    <text evidence="2">The sequence shown here is derived from an EMBL/GenBank/DDBJ whole genome shotgun (WGS) entry which is preliminary data.</text>
</comment>
<reference evidence="2" key="1">
    <citation type="submission" date="2023-01" db="EMBL/GenBank/DDBJ databases">
        <title>The chitinases involved in constricting ring structure development in the nematode-trapping fungus Drechslerella dactyloides.</title>
        <authorList>
            <person name="Wang R."/>
            <person name="Zhang L."/>
            <person name="Tang P."/>
            <person name="Li S."/>
            <person name="Liang L."/>
        </authorList>
    </citation>
    <scope>NUCLEOTIDE SEQUENCE</scope>
    <source>
        <strain evidence="2">YMF1.00031</strain>
    </source>
</reference>
<evidence type="ECO:0000313" key="2">
    <source>
        <dbReference type="EMBL" id="KAJ6262174.1"/>
    </source>
</evidence>
<evidence type="ECO:0000313" key="3">
    <source>
        <dbReference type="Proteomes" id="UP001221413"/>
    </source>
</evidence>
<protein>
    <submittedName>
        <fullName evidence="2">Uncharacterized protein</fullName>
    </submittedName>
</protein>